<comment type="caution">
    <text evidence="5">The sequence shown here is derived from an EMBL/GenBank/DDBJ whole genome shotgun (WGS) entry which is preliminary data.</text>
</comment>
<dbReference type="PANTHER" id="PTHR43630:SF1">
    <property type="entry name" value="POLY-BETA-1,6-N-ACETYL-D-GLUCOSAMINE SYNTHASE"/>
    <property type="match status" value="1"/>
</dbReference>
<keyword evidence="6" id="KW-1185">Reference proteome</keyword>
<evidence type="ECO:0000256" key="2">
    <source>
        <dbReference type="ARBA" id="ARBA00022676"/>
    </source>
</evidence>
<gene>
    <name evidence="5" type="ORF">Apa02nite_074460</name>
</gene>
<protein>
    <recommendedName>
        <fullName evidence="4">Glycosyltransferase 2-like domain-containing protein</fullName>
    </recommendedName>
</protein>
<proteinExistence type="inferred from homology"/>
<dbReference type="SUPFAM" id="SSF53448">
    <property type="entry name" value="Nucleotide-diphospho-sugar transferases"/>
    <property type="match status" value="1"/>
</dbReference>
<evidence type="ECO:0000256" key="1">
    <source>
        <dbReference type="ARBA" id="ARBA00006739"/>
    </source>
</evidence>
<evidence type="ECO:0000313" key="6">
    <source>
        <dbReference type="Proteomes" id="UP000624709"/>
    </source>
</evidence>
<dbReference type="RefSeq" id="WP_203829200.1">
    <property type="nucleotide sequence ID" value="NZ_BAAATY010000015.1"/>
</dbReference>
<dbReference type="InterPro" id="IPR001173">
    <property type="entry name" value="Glyco_trans_2-like"/>
</dbReference>
<reference evidence="5 6" key="1">
    <citation type="submission" date="2021-01" db="EMBL/GenBank/DDBJ databases">
        <title>Whole genome shotgun sequence of Actinoplanes palleronii NBRC 14916.</title>
        <authorList>
            <person name="Komaki H."/>
            <person name="Tamura T."/>
        </authorList>
    </citation>
    <scope>NUCLEOTIDE SEQUENCE [LARGE SCALE GENOMIC DNA]</scope>
    <source>
        <strain evidence="5 6">NBRC 14916</strain>
    </source>
</reference>
<dbReference type="Proteomes" id="UP000624709">
    <property type="component" value="Unassembled WGS sequence"/>
</dbReference>
<dbReference type="PANTHER" id="PTHR43630">
    <property type="entry name" value="POLY-BETA-1,6-N-ACETYL-D-GLUCOSAMINE SYNTHASE"/>
    <property type="match status" value="1"/>
</dbReference>
<accession>A0ABQ4BL08</accession>
<dbReference type="InterPro" id="IPR029044">
    <property type="entry name" value="Nucleotide-diphossugar_trans"/>
</dbReference>
<dbReference type="EMBL" id="BOMS01000123">
    <property type="protein sequence ID" value="GIE71338.1"/>
    <property type="molecule type" value="Genomic_DNA"/>
</dbReference>
<organism evidence="5 6">
    <name type="scientific">Actinoplanes palleronii</name>
    <dbReference type="NCBI Taxonomy" id="113570"/>
    <lineage>
        <taxon>Bacteria</taxon>
        <taxon>Bacillati</taxon>
        <taxon>Actinomycetota</taxon>
        <taxon>Actinomycetes</taxon>
        <taxon>Micromonosporales</taxon>
        <taxon>Micromonosporaceae</taxon>
        <taxon>Actinoplanes</taxon>
    </lineage>
</organism>
<feature type="domain" description="Glycosyltransferase 2-like" evidence="4">
    <location>
        <begin position="16"/>
        <end position="120"/>
    </location>
</feature>
<evidence type="ECO:0000256" key="3">
    <source>
        <dbReference type="ARBA" id="ARBA00022679"/>
    </source>
</evidence>
<keyword evidence="2" id="KW-0328">Glycosyltransferase</keyword>
<comment type="similarity">
    <text evidence="1">Belongs to the glycosyltransferase 2 family.</text>
</comment>
<keyword evidence="3" id="KW-0808">Transferase</keyword>
<dbReference type="Gene3D" id="3.90.550.10">
    <property type="entry name" value="Spore Coat Polysaccharide Biosynthesis Protein SpsA, Chain A"/>
    <property type="match status" value="1"/>
</dbReference>
<evidence type="ECO:0000313" key="5">
    <source>
        <dbReference type="EMBL" id="GIE71338.1"/>
    </source>
</evidence>
<name>A0ABQ4BL08_9ACTN</name>
<evidence type="ECO:0000259" key="4">
    <source>
        <dbReference type="Pfam" id="PF00535"/>
    </source>
</evidence>
<sequence length="290" mass="30817">MNDFGPGAAVRGRVDVVVPAHDEEALVGACLAAVVADSRGLDVRVVVVANGCADATAEIARSAGPGVDLVVLELPVAGKPAALNAANEHLRGGPVVYLDADTVITPGTLRALLAVLETAGGPVMAGPRPVLVRPGDRVGRGFAEVWSRLPSVHGDVFGGGCYAVNAAGRGRWGDFPAVVADDAFVRSRFARDERVVVDGGGFLLVLPGGAELSRVLARWRRGNAELARWRRGNGERQERGRSNARAVLAAPELWRHVPAFLWVQVSSRWRRRERWARAESVRRAAATRTA</sequence>
<dbReference type="Pfam" id="PF00535">
    <property type="entry name" value="Glycos_transf_2"/>
    <property type="match status" value="1"/>
</dbReference>